<evidence type="ECO:0000313" key="3">
    <source>
        <dbReference type="Proteomes" id="UP001055172"/>
    </source>
</evidence>
<gene>
    <name evidence="2" type="ORF">ColLi_02963</name>
</gene>
<keyword evidence="3" id="KW-1185">Reference proteome</keyword>
<sequence length="152" mass="17405">MSTFHENSTALNPEDRRMTQPSNVTERLEELRKSKVLYEDVMRRPDVSSNPDDAAYFKNLPPQVEDRIKLYDARRTVESRIFGQAKHIRDMKIRYPGWLSDWALIELDQEKLDGPLAELRNGTFAGALGGTGEFIYHHMGNAIEFSSLMSTG</sequence>
<comment type="caution">
    <text evidence="2">The sequence shown here is derived from an EMBL/GenBank/DDBJ whole genome shotgun (WGS) entry which is preliminary data.</text>
</comment>
<proteinExistence type="predicted"/>
<organism evidence="2 3">
    <name type="scientific">Colletotrichum liriopes</name>
    <dbReference type="NCBI Taxonomy" id="708192"/>
    <lineage>
        <taxon>Eukaryota</taxon>
        <taxon>Fungi</taxon>
        <taxon>Dikarya</taxon>
        <taxon>Ascomycota</taxon>
        <taxon>Pezizomycotina</taxon>
        <taxon>Sordariomycetes</taxon>
        <taxon>Hypocreomycetidae</taxon>
        <taxon>Glomerellales</taxon>
        <taxon>Glomerellaceae</taxon>
        <taxon>Colletotrichum</taxon>
        <taxon>Colletotrichum spaethianum species complex</taxon>
    </lineage>
</organism>
<protein>
    <submittedName>
        <fullName evidence="2">Uncharacterized protein</fullName>
    </submittedName>
</protein>
<name>A0AA37LPB0_9PEZI</name>
<dbReference type="EMBL" id="BPPX01000005">
    <property type="protein sequence ID" value="GJC80125.1"/>
    <property type="molecule type" value="Genomic_DNA"/>
</dbReference>
<feature type="compositionally biased region" description="Polar residues" evidence="1">
    <location>
        <begin position="1"/>
        <end position="11"/>
    </location>
</feature>
<evidence type="ECO:0000313" key="2">
    <source>
        <dbReference type="EMBL" id="GJC80125.1"/>
    </source>
</evidence>
<accession>A0AA37LPB0</accession>
<feature type="region of interest" description="Disordered" evidence="1">
    <location>
        <begin position="1"/>
        <end position="29"/>
    </location>
</feature>
<reference evidence="2 3" key="1">
    <citation type="submission" date="2021-07" db="EMBL/GenBank/DDBJ databases">
        <title>Genome data of Colletotrichum spaethianum.</title>
        <authorList>
            <person name="Utami Y.D."/>
            <person name="Hiruma K."/>
        </authorList>
    </citation>
    <scope>NUCLEOTIDE SEQUENCE [LARGE SCALE GENOMIC DNA]</scope>
    <source>
        <strain evidence="2 3">MAFF 242679</strain>
    </source>
</reference>
<evidence type="ECO:0000256" key="1">
    <source>
        <dbReference type="SAM" id="MobiDB-lite"/>
    </source>
</evidence>
<dbReference type="AlphaFoldDB" id="A0AA37LPB0"/>
<dbReference type="Proteomes" id="UP001055172">
    <property type="component" value="Unassembled WGS sequence"/>
</dbReference>